<dbReference type="InterPro" id="IPR002893">
    <property type="entry name" value="Znf_MYND"/>
</dbReference>
<keyword evidence="1" id="KW-0479">Metal-binding</keyword>
<evidence type="ECO:0000256" key="2">
    <source>
        <dbReference type="ARBA" id="ARBA00022771"/>
    </source>
</evidence>
<proteinExistence type="predicted"/>
<evidence type="ECO:0000256" key="3">
    <source>
        <dbReference type="ARBA" id="ARBA00022833"/>
    </source>
</evidence>
<dbReference type="InterPro" id="IPR046341">
    <property type="entry name" value="SET_dom_sf"/>
</dbReference>
<dbReference type="AlphaFoldDB" id="A0A8D8F8K9"/>
<dbReference type="GO" id="GO:0008757">
    <property type="term" value="F:S-adenosylmethionine-dependent methyltransferase activity"/>
    <property type="evidence" value="ECO:0007669"/>
    <property type="project" value="UniProtKB-ARBA"/>
</dbReference>
<dbReference type="Gene3D" id="1.10.220.160">
    <property type="match status" value="1"/>
</dbReference>
<dbReference type="Gene3D" id="1.25.40.10">
    <property type="entry name" value="Tetratricopeptide repeat domain"/>
    <property type="match status" value="1"/>
</dbReference>
<dbReference type="InterPro" id="IPR011990">
    <property type="entry name" value="TPR-like_helical_dom_sf"/>
</dbReference>
<evidence type="ECO:0000313" key="7">
    <source>
        <dbReference type="EMBL" id="CAG6461625.1"/>
    </source>
</evidence>
<dbReference type="GO" id="GO:0008170">
    <property type="term" value="F:N-methyltransferase activity"/>
    <property type="evidence" value="ECO:0007669"/>
    <property type="project" value="UniProtKB-ARBA"/>
</dbReference>
<dbReference type="SUPFAM" id="SSF48452">
    <property type="entry name" value="TPR-like"/>
    <property type="match status" value="1"/>
</dbReference>
<dbReference type="PANTHER" id="PTHR47111:SF1">
    <property type="entry name" value="SET AND MYND DOMAIN-CONTAINING PROTEIN 4"/>
    <property type="match status" value="1"/>
</dbReference>
<evidence type="ECO:0000256" key="4">
    <source>
        <dbReference type="PROSITE-ProRule" id="PRU00134"/>
    </source>
</evidence>
<keyword evidence="2 4" id="KW-0863">Zinc-finger</keyword>
<feature type="domain" description="MYND-type" evidence="6">
    <location>
        <begin position="218"/>
        <end position="258"/>
    </location>
</feature>
<dbReference type="PROSITE" id="PS50280">
    <property type="entry name" value="SET"/>
    <property type="match status" value="1"/>
</dbReference>
<reference evidence="7" key="1">
    <citation type="submission" date="2021-05" db="EMBL/GenBank/DDBJ databases">
        <authorList>
            <person name="Alioto T."/>
            <person name="Alioto T."/>
            <person name="Gomez Garrido J."/>
        </authorList>
    </citation>
    <scope>NUCLEOTIDE SEQUENCE</scope>
</reference>
<evidence type="ECO:0000256" key="1">
    <source>
        <dbReference type="ARBA" id="ARBA00022723"/>
    </source>
</evidence>
<organism evidence="7">
    <name type="scientific">Culex pipiens</name>
    <name type="common">House mosquito</name>
    <dbReference type="NCBI Taxonomy" id="7175"/>
    <lineage>
        <taxon>Eukaryota</taxon>
        <taxon>Metazoa</taxon>
        <taxon>Ecdysozoa</taxon>
        <taxon>Arthropoda</taxon>
        <taxon>Hexapoda</taxon>
        <taxon>Insecta</taxon>
        <taxon>Pterygota</taxon>
        <taxon>Neoptera</taxon>
        <taxon>Endopterygota</taxon>
        <taxon>Diptera</taxon>
        <taxon>Nematocera</taxon>
        <taxon>Culicoidea</taxon>
        <taxon>Culicidae</taxon>
        <taxon>Culicinae</taxon>
        <taxon>Culicini</taxon>
        <taxon>Culex</taxon>
        <taxon>Culex</taxon>
    </lineage>
</organism>
<evidence type="ECO:0000259" key="5">
    <source>
        <dbReference type="PROSITE" id="PS50280"/>
    </source>
</evidence>
<evidence type="ECO:0000259" key="6">
    <source>
        <dbReference type="PROSITE" id="PS50865"/>
    </source>
</evidence>
<dbReference type="Pfam" id="PF00856">
    <property type="entry name" value="SET"/>
    <property type="match status" value="1"/>
</dbReference>
<dbReference type="GO" id="GO:0008270">
    <property type="term" value="F:zinc ion binding"/>
    <property type="evidence" value="ECO:0007669"/>
    <property type="project" value="UniProtKB-KW"/>
</dbReference>
<dbReference type="EMBL" id="HBUE01043426">
    <property type="protein sequence ID" value="CAG6461625.1"/>
    <property type="molecule type" value="Transcribed_RNA"/>
</dbReference>
<accession>A0A8D8F8K9</accession>
<dbReference type="PROSITE" id="PS50865">
    <property type="entry name" value="ZF_MYND_2"/>
    <property type="match status" value="1"/>
</dbReference>
<keyword evidence="3" id="KW-0862">Zinc</keyword>
<dbReference type="SMART" id="SM00317">
    <property type="entry name" value="SET"/>
    <property type="match status" value="1"/>
</dbReference>
<dbReference type="Gene3D" id="6.10.140.2220">
    <property type="match status" value="1"/>
</dbReference>
<dbReference type="InterPro" id="IPR001214">
    <property type="entry name" value="SET_dom"/>
</dbReference>
<feature type="domain" description="SET" evidence="5">
    <location>
        <begin position="173"/>
        <end position="444"/>
    </location>
</feature>
<dbReference type="SUPFAM" id="SSF144232">
    <property type="entry name" value="HIT/MYND zinc finger-like"/>
    <property type="match status" value="1"/>
</dbReference>
<dbReference type="PANTHER" id="PTHR47111">
    <property type="entry name" value="BCDNA.LD29892"/>
    <property type="match status" value="1"/>
</dbReference>
<dbReference type="SUPFAM" id="SSF82199">
    <property type="entry name" value="SET domain"/>
    <property type="match status" value="1"/>
</dbReference>
<protein>
    <submittedName>
        <fullName evidence="7">SET and MYND domain-containing protein 4</fullName>
    </submittedName>
</protein>
<dbReference type="Gene3D" id="2.170.270.10">
    <property type="entry name" value="SET domain"/>
    <property type="match status" value="1"/>
</dbReference>
<dbReference type="Pfam" id="PF01753">
    <property type="entry name" value="zf-MYND"/>
    <property type="match status" value="1"/>
</dbReference>
<sequence length="561" mass="63671">MEDISTGGTFTGLELRWFLEMRRCWNADISVYRDFVARNDALISEPAETAKDNTLAVHHRQLGNRAYLEKRFVDALWQYNRSICFAENLSEHLGIGYANRSAIYYEIEEYEFALYNIDLARKNHYPERLLPKLVAREANCKERIASGHSKGTVPHSFLDINVEVNPKIPFLARGIGMKQYEKMGRGLVAERDFNIGDVILDEKSELCFVSFGRSFFSCCHCGSMFEKSLIPCPSCVAVMYCGEKCREDDFRTTHRFECCVITKLWSVTANNMMAMARLFFYGLTAFNDDVTEMMKYCMANAAVGSNPLELDLTSPNPLDVFKVLHQFKPNPEQGNSDLDHSLKLHAATFYSIFMKNPLVQSIFRTKAQRNFMLRCLLIHGRVAKSLLLNQGNDSEGCQGILSPIASLLNHSCDPNVTAQIDSGSIKVIVLRPIRKGDQICTSCASAWWDENGGTKFDFQCMCVVCDQGPEGAKWRKARNKVRPISRKAARVLEDIALGCLETHELLMMQRMVQTLVRDGHYPGELFAEAMLDYYNTLYDVLRLENAKLNRAKALECVPNSV</sequence>
<name>A0A8D8F8K9_CULPI</name>
<dbReference type="GO" id="GO:0008276">
    <property type="term" value="F:protein methyltransferase activity"/>
    <property type="evidence" value="ECO:0007669"/>
    <property type="project" value="UniProtKB-ARBA"/>
</dbReference>